<protein>
    <submittedName>
        <fullName evidence="2">Uncharacterized protein</fullName>
    </submittedName>
</protein>
<organism evidence="2 3">
    <name type="scientific">Cellulophaga baltica</name>
    <dbReference type="NCBI Taxonomy" id="76594"/>
    <lineage>
        <taxon>Bacteria</taxon>
        <taxon>Pseudomonadati</taxon>
        <taxon>Bacteroidota</taxon>
        <taxon>Flavobacteriia</taxon>
        <taxon>Flavobacteriales</taxon>
        <taxon>Flavobacteriaceae</taxon>
        <taxon>Cellulophaga</taxon>
    </lineage>
</organism>
<dbReference type="RefSeq" id="WP_074537511.1">
    <property type="nucleotide sequence ID" value="NZ_FNBD01000002.1"/>
</dbReference>
<proteinExistence type="predicted"/>
<evidence type="ECO:0000256" key="1">
    <source>
        <dbReference type="SAM" id="MobiDB-lite"/>
    </source>
</evidence>
<reference evidence="3" key="1">
    <citation type="submission" date="2016-10" db="EMBL/GenBank/DDBJ databases">
        <authorList>
            <person name="Varghese N."/>
            <person name="Submissions S."/>
        </authorList>
    </citation>
    <scope>NUCLEOTIDE SEQUENCE [LARGE SCALE GENOMIC DNA]</scope>
    <source>
        <strain evidence="3">DSM 24729</strain>
    </source>
</reference>
<dbReference type="Proteomes" id="UP000182114">
    <property type="component" value="Unassembled WGS sequence"/>
</dbReference>
<evidence type="ECO:0000313" key="3">
    <source>
        <dbReference type="Proteomes" id="UP000182114"/>
    </source>
</evidence>
<sequence>MAKSKKIELIEIAQLDSWLGSTGFLFPSNELELDRFNKLFEDYNYKLDDKLIDPIAIINNTFHREPKVITMFGNDVEEEIEGLRMVARKGNNDLPQDIIDKMRKKHNKDSSDSE</sequence>
<evidence type="ECO:0000313" key="2">
    <source>
        <dbReference type="EMBL" id="SDE61045.1"/>
    </source>
</evidence>
<name>A0A1G7ECB4_9FLAO</name>
<gene>
    <name evidence="2" type="ORF">SAMN04487992_102222</name>
</gene>
<dbReference type="EMBL" id="FNBD01000002">
    <property type="protein sequence ID" value="SDE61045.1"/>
    <property type="molecule type" value="Genomic_DNA"/>
</dbReference>
<keyword evidence="3" id="KW-1185">Reference proteome</keyword>
<feature type="region of interest" description="Disordered" evidence="1">
    <location>
        <begin position="94"/>
        <end position="114"/>
    </location>
</feature>
<accession>A0A1G7ECB4</accession>
<dbReference type="AlphaFoldDB" id="A0A1G7ECB4"/>